<organism evidence="3 4">
    <name type="scientific">Sphingobium soli</name>
    <dbReference type="NCBI Taxonomy" id="1591116"/>
    <lineage>
        <taxon>Bacteria</taxon>
        <taxon>Pseudomonadati</taxon>
        <taxon>Pseudomonadota</taxon>
        <taxon>Alphaproteobacteria</taxon>
        <taxon>Sphingomonadales</taxon>
        <taxon>Sphingomonadaceae</taxon>
        <taxon>Sphingobium</taxon>
    </lineage>
</organism>
<keyword evidence="4" id="KW-1185">Reference proteome</keyword>
<gene>
    <name evidence="3" type="ORF">LL253_01350</name>
</gene>
<reference evidence="3 4" key="1">
    <citation type="submission" date="2021-10" db="EMBL/GenBank/DDBJ databases">
        <title>The diversity and Nitrogen Metabolism of Culturable Nitrate-Utilizing Bacteria Within the Oxygen Minimum Zone of the Changjiang (Yangtze River)Estuary.</title>
        <authorList>
            <person name="Zhang D."/>
            <person name="Zheng J."/>
            <person name="Liu S."/>
            <person name="He W."/>
        </authorList>
    </citation>
    <scope>NUCLEOTIDE SEQUENCE [LARGE SCALE GENOMIC DNA]</scope>
    <source>
        <strain evidence="3 4">FXH275-2</strain>
    </source>
</reference>
<evidence type="ECO:0000313" key="4">
    <source>
        <dbReference type="Proteomes" id="UP001198830"/>
    </source>
</evidence>
<feature type="region of interest" description="Disordered" evidence="1">
    <location>
        <begin position="25"/>
        <end position="74"/>
    </location>
</feature>
<evidence type="ECO:0000256" key="2">
    <source>
        <dbReference type="SAM" id="SignalP"/>
    </source>
</evidence>
<name>A0ABS8GYG6_9SPHN</name>
<feature type="compositionally biased region" description="Pro residues" evidence="1">
    <location>
        <begin position="46"/>
        <end position="59"/>
    </location>
</feature>
<accession>A0ABS8GYG6</accession>
<sequence length="178" mass="19077">MSRRLVLVPMAMMLALTAGCRASDDSAQTDDVAQPLQPAAAQATAPEPPAPQPAAPTKPTPAAAAAAPTPASPVVTVRTQPAPYFPLDLPPSDVAASAAPFPREVTEFMVSRDGCDHFRGEDPYDAERRAFIQENIDELCRGTDARLAMLRRRYAGDPSVIAALKGYDDRIETQLSYR</sequence>
<dbReference type="EMBL" id="JAJGNP010000001">
    <property type="protein sequence ID" value="MCC4231330.1"/>
    <property type="molecule type" value="Genomic_DNA"/>
</dbReference>
<feature type="compositionally biased region" description="Low complexity" evidence="1">
    <location>
        <begin position="60"/>
        <end position="69"/>
    </location>
</feature>
<dbReference type="Proteomes" id="UP001198830">
    <property type="component" value="Unassembled WGS sequence"/>
</dbReference>
<comment type="caution">
    <text evidence="3">The sequence shown here is derived from an EMBL/GenBank/DDBJ whole genome shotgun (WGS) entry which is preliminary data.</text>
</comment>
<evidence type="ECO:0000256" key="1">
    <source>
        <dbReference type="SAM" id="MobiDB-lite"/>
    </source>
</evidence>
<protein>
    <submittedName>
        <fullName evidence="3">Uncharacterized protein</fullName>
    </submittedName>
</protein>
<feature type="compositionally biased region" description="Low complexity" evidence="1">
    <location>
        <begin position="33"/>
        <end position="45"/>
    </location>
</feature>
<proteinExistence type="predicted"/>
<keyword evidence="2" id="KW-0732">Signal</keyword>
<dbReference type="PROSITE" id="PS51257">
    <property type="entry name" value="PROKAR_LIPOPROTEIN"/>
    <property type="match status" value="1"/>
</dbReference>
<feature type="chain" id="PRO_5047252893" evidence="2">
    <location>
        <begin position="23"/>
        <end position="178"/>
    </location>
</feature>
<feature type="signal peptide" evidence="2">
    <location>
        <begin position="1"/>
        <end position="22"/>
    </location>
</feature>
<evidence type="ECO:0000313" key="3">
    <source>
        <dbReference type="EMBL" id="MCC4231330.1"/>
    </source>
</evidence>